<evidence type="ECO:0000256" key="1">
    <source>
        <dbReference type="SAM" id="Coils"/>
    </source>
</evidence>
<keyword evidence="4" id="KW-1185">Reference proteome</keyword>
<keyword evidence="2" id="KW-1133">Transmembrane helix</keyword>
<keyword evidence="2" id="KW-0472">Membrane</keyword>
<name>A0A2N0ZDU0_9BACI</name>
<evidence type="ECO:0000256" key="2">
    <source>
        <dbReference type="SAM" id="Phobius"/>
    </source>
</evidence>
<reference evidence="3 4" key="1">
    <citation type="journal article" date="2010" name="Int. J. Syst. Evol. Microbiol.">
        <title>Bacillus horneckiae sp. nov., isolated from a spacecraft-assembly clean room.</title>
        <authorList>
            <person name="Vaishampayan P."/>
            <person name="Probst A."/>
            <person name="Krishnamurthi S."/>
            <person name="Ghosh S."/>
            <person name="Osman S."/>
            <person name="McDowall A."/>
            <person name="Ruckmani A."/>
            <person name="Mayilraj S."/>
            <person name="Venkateswaran K."/>
        </authorList>
    </citation>
    <scope>NUCLEOTIDE SEQUENCE [LARGE SCALE GENOMIC DNA]</scope>
    <source>
        <strain evidence="4">1PO1SC</strain>
    </source>
</reference>
<sequence>MNDIILNTLIGLGTGLVSGVVSGFYVSGKFKKKEEVSNWKKELDEDKQIMVRYLDMIQFELNLIREKIKLGQNYDTETLKRVLVDEPRTLGIIEEKITNVSIKHISGTRKLINEIREDLNQQKQLLERDIIRLDSRIIRSKFDVLSIKAK</sequence>
<dbReference type="EMBL" id="PISD01000039">
    <property type="protein sequence ID" value="PKG27679.1"/>
    <property type="molecule type" value="Genomic_DNA"/>
</dbReference>
<evidence type="ECO:0000313" key="4">
    <source>
        <dbReference type="Proteomes" id="UP000233343"/>
    </source>
</evidence>
<feature type="coiled-coil region" evidence="1">
    <location>
        <begin position="109"/>
        <end position="136"/>
    </location>
</feature>
<keyword evidence="2" id="KW-0812">Transmembrane</keyword>
<feature type="transmembrane region" description="Helical" evidence="2">
    <location>
        <begin position="6"/>
        <end position="26"/>
    </location>
</feature>
<gene>
    <name evidence="3" type="ORF">CWS20_17660</name>
</gene>
<keyword evidence="1" id="KW-0175">Coiled coil</keyword>
<comment type="caution">
    <text evidence="3">The sequence shown here is derived from an EMBL/GenBank/DDBJ whole genome shotgun (WGS) entry which is preliminary data.</text>
</comment>
<organism evidence="3 4">
    <name type="scientific">Cytobacillus horneckiae</name>
    <dbReference type="NCBI Taxonomy" id="549687"/>
    <lineage>
        <taxon>Bacteria</taxon>
        <taxon>Bacillati</taxon>
        <taxon>Bacillota</taxon>
        <taxon>Bacilli</taxon>
        <taxon>Bacillales</taxon>
        <taxon>Bacillaceae</taxon>
        <taxon>Cytobacillus</taxon>
    </lineage>
</organism>
<evidence type="ECO:0000313" key="3">
    <source>
        <dbReference type="EMBL" id="PKG27679.1"/>
    </source>
</evidence>
<dbReference type="AlphaFoldDB" id="A0A2N0ZDU0"/>
<protein>
    <submittedName>
        <fullName evidence="3">Uncharacterized protein</fullName>
    </submittedName>
</protein>
<dbReference type="RefSeq" id="WP_066189996.1">
    <property type="nucleotide sequence ID" value="NZ_JAFDQP010000001.1"/>
</dbReference>
<proteinExistence type="predicted"/>
<dbReference type="Proteomes" id="UP000233343">
    <property type="component" value="Unassembled WGS sequence"/>
</dbReference>
<accession>A0A2N0ZDU0</accession>